<dbReference type="Pfam" id="PF21012">
    <property type="entry name" value="DUF6850"/>
    <property type="match status" value="1"/>
</dbReference>
<feature type="chain" id="PRO_5020283070" description="DUF6850 domain-containing protein" evidence="1">
    <location>
        <begin position="22"/>
        <end position="510"/>
    </location>
</feature>
<dbReference type="EMBL" id="SLXB01000017">
    <property type="protein sequence ID" value="TCO90282.1"/>
    <property type="molecule type" value="Genomic_DNA"/>
</dbReference>
<evidence type="ECO:0000259" key="2">
    <source>
        <dbReference type="Pfam" id="PF21012"/>
    </source>
</evidence>
<protein>
    <recommendedName>
        <fullName evidence="2">DUF6850 domain-containing protein</fullName>
    </recommendedName>
</protein>
<comment type="caution">
    <text evidence="3">The sequence shown here is derived from an EMBL/GenBank/DDBJ whole genome shotgun (WGS) entry which is preliminary data.</text>
</comment>
<accession>A0A4R2LHD9</accession>
<dbReference type="InterPro" id="IPR049236">
    <property type="entry name" value="DUF6850"/>
</dbReference>
<feature type="signal peptide" evidence="1">
    <location>
        <begin position="1"/>
        <end position="21"/>
    </location>
</feature>
<evidence type="ECO:0000313" key="3">
    <source>
        <dbReference type="EMBL" id="TCO90282.1"/>
    </source>
</evidence>
<evidence type="ECO:0000256" key="1">
    <source>
        <dbReference type="SAM" id="SignalP"/>
    </source>
</evidence>
<proteinExistence type="predicted"/>
<keyword evidence="1" id="KW-0732">Signal</keyword>
<evidence type="ECO:0000313" key="4">
    <source>
        <dbReference type="Proteomes" id="UP000295600"/>
    </source>
</evidence>
<reference evidence="3 4" key="1">
    <citation type="submission" date="2019-03" db="EMBL/GenBank/DDBJ databases">
        <title>Genomic Encyclopedia of Type Strains, Phase IV (KMG-IV): sequencing the most valuable type-strain genomes for metagenomic binning, comparative biology and taxonomic classification.</title>
        <authorList>
            <person name="Goeker M."/>
        </authorList>
    </citation>
    <scope>NUCLEOTIDE SEQUENCE [LARGE SCALE GENOMIC DNA]</scope>
    <source>
        <strain evidence="3 4">DSM 23917</strain>
    </source>
</reference>
<sequence>MKKGLISSLLFLSVAVSSSWAQGEDTVFIQKRAFMHSAAKREFLTRPFLNPALNYYRQSYSLSTLGATGEWSRQSRATTAELGDGWKGFLFAGDSYVCTSEKSRIWGDAYYRNGIRRNVQWNESSDYELLYPYIAADTIGGDMKSETYFFRGGYAAATGRWTFGGEFSYRAVQEFRDIDPRPNNKVADLQAKAGAAYGIMASYAVALSVEARKYKQNGSLAYYNELGVSKTFHLTGLGNSYTRFDGTRTNVRYQGHSYGAGVDLLPVQADGRWSGSFHYRYSFYEKMLPESNDLTLNELKENNLQGEVTRTFLRHARRFFGLKASIAYNERRGTENLYGDAMNHIYPQISAAEQFGSKALHATVSGSYEQEQTEKWRWSLQPAIGYLQQKDTYKTPAKSMKYSLWSASLGLASTHKWNKSLLYARLYGICQGKIDAALNIDGQTAHPYALTILQQNLEMMSGSRTIYGISLRWSRYIGKNLGYAEVGWQHALYANHEKNRSFQAGIGVYL</sequence>
<dbReference type="Proteomes" id="UP000295600">
    <property type="component" value="Unassembled WGS sequence"/>
</dbReference>
<dbReference type="AlphaFoldDB" id="A0A4R2LHD9"/>
<feature type="domain" description="DUF6850" evidence="2">
    <location>
        <begin position="51"/>
        <end position="510"/>
    </location>
</feature>
<name>A0A4R2LHD9_9BACE</name>
<organism evidence="3 4">
    <name type="scientific">Prevotella heparinolytica</name>
    <dbReference type="NCBI Taxonomy" id="28113"/>
    <lineage>
        <taxon>Bacteria</taxon>
        <taxon>Pseudomonadati</taxon>
        <taxon>Bacteroidota</taxon>
        <taxon>Bacteroidia</taxon>
        <taxon>Bacteroidales</taxon>
        <taxon>Bacteroidaceae</taxon>
        <taxon>Bacteroides</taxon>
    </lineage>
</organism>
<gene>
    <name evidence="3" type="ORF">EV202_11710</name>
</gene>